<keyword evidence="1" id="KW-0378">Hydrolase</keyword>
<reference evidence="4 5" key="1">
    <citation type="submission" date="2018-01" db="EMBL/GenBank/DDBJ databases">
        <title>Successful Treatment of Persistent Burkholderia cepacia Bacteremia with Ceftazidime-Avibactam.</title>
        <authorList>
            <person name="Tamma P."/>
            <person name="Fan Y."/>
            <person name="Bergman Y."/>
            <person name="Sick-Samuels A."/>
            <person name="Hsu A."/>
            <person name="Timp W."/>
            <person name="Simner P."/>
        </authorList>
    </citation>
    <scope>NUCLEOTIDE SEQUENCE [LARGE SCALE GENOMIC DNA]</scope>
    <source>
        <strain evidence="4 5">170816</strain>
    </source>
</reference>
<dbReference type="InterPro" id="IPR002901">
    <property type="entry name" value="MGlyc_endo_b_GlcNAc-like_dom"/>
</dbReference>
<dbReference type="GO" id="GO:0004040">
    <property type="term" value="F:amidase activity"/>
    <property type="evidence" value="ECO:0007669"/>
    <property type="project" value="InterPro"/>
</dbReference>
<name>A0A2S5DRP8_9BURK</name>
<dbReference type="PRINTS" id="PR01002">
    <property type="entry name" value="FLGFLGJ"/>
</dbReference>
<comment type="caution">
    <text evidence="4">The sequence shown here is derived from an EMBL/GenBank/DDBJ whole genome shotgun (WGS) entry which is preliminary data.</text>
</comment>
<proteinExistence type="predicted"/>
<feature type="region of interest" description="Disordered" evidence="2">
    <location>
        <begin position="21"/>
        <end position="41"/>
    </location>
</feature>
<evidence type="ECO:0000313" key="4">
    <source>
        <dbReference type="EMBL" id="POZ81765.1"/>
    </source>
</evidence>
<evidence type="ECO:0000313" key="5">
    <source>
        <dbReference type="Proteomes" id="UP000238655"/>
    </source>
</evidence>
<evidence type="ECO:0000259" key="3">
    <source>
        <dbReference type="SMART" id="SM00047"/>
    </source>
</evidence>
<evidence type="ECO:0000256" key="2">
    <source>
        <dbReference type="SAM" id="MobiDB-lite"/>
    </source>
</evidence>
<dbReference type="Proteomes" id="UP000238655">
    <property type="component" value="Chromosome 1"/>
</dbReference>
<dbReference type="PANTHER" id="PTHR33308:SF9">
    <property type="entry name" value="PEPTIDOGLYCAN HYDROLASE FLGJ"/>
    <property type="match status" value="1"/>
</dbReference>
<dbReference type="Gene3D" id="1.10.530.10">
    <property type="match status" value="1"/>
</dbReference>
<sequence length="228" mass="23429">MGLSNLIRAIFALFGRAPAPTQPDPRAAAPAEPPGTPPAPVVVTPQAAAPAPPIPAAPVVPVPVTPPVVAPAPDISTPAGFIAAISPAAQACAKRTGVPASVTVAQAALESSWGKRAPGMNLFGIKADASWRGPMTSQVTHEVVNGETITITANFRAYSTWQGSIDDHAAFLTGNPRYRPAFAFKDGPNFARAIAAAGYATDPQYAEKLISIMNARNLCALDSMEVSA</sequence>
<feature type="domain" description="Mannosyl-glycoprotein endo-beta-N-acetylglucosamidase-like" evidence="3">
    <location>
        <begin position="74"/>
        <end position="222"/>
    </location>
</feature>
<dbReference type="Gene3D" id="2.10.70.40">
    <property type="entry name" value="peptidoglycan hydrolase"/>
    <property type="match status" value="1"/>
</dbReference>
<protein>
    <recommendedName>
        <fullName evidence="3">Mannosyl-glycoprotein endo-beta-N-acetylglucosamidase-like domain-containing protein</fullName>
    </recommendedName>
</protein>
<dbReference type="GO" id="GO:0071973">
    <property type="term" value="P:bacterial-type flagellum-dependent cell motility"/>
    <property type="evidence" value="ECO:0007669"/>
    <property type="project" value="TreeGrafter"/>
</dbReference>
<dbReference type="AlphaFoldDB" id="A0A2S5DRP8"/>
<organism evidence="4 5">
    <name type="scientific">Burkholderia contaminans</name>
    <dbReference type="NCBI Taxonomy" id="488447"/>
    <lineage>
        <taxon>Bacteria</taxon>
        <taxon>Pseudomonadati</taxon>
        <taxon>Pseudomonadota</taxon>
        <taxon>Betaproteobacteria</taxon>
        <taxon>Burkholderiales</taxon>
        <taxon>Burkholderiaceae</taxon>
        <taxon>Burkholderia</taxon>
        <taxon>Burkholderia cepacia complex</taxon>
    </lineage>
</organism>
<dbReference type="InterPro" id="IPR051056">
    <property type="entry name" value="Glycosyl_Hydrolase_73"/>
</dbReference>
<gene>
    <name evidence="4" type="ORF">C3743_15745</name>
</gene>
<evidence type="ECO:0000256" key="1">
    <source>
        <dbReference type="ARBA" id="ARBA00022801"/>
    </source>
</evidence>
<dbReference type="Pfam" id="PF01832">
    <property type="entry name" value="Glucosaminidase"/>
    <property type="match status" value="1"/>
</dbReference>
<dbReference type="EMBL" id="PQVP01000002">
    <property type="protein sequence ID" value="POZ81765.1"/>
    <property type="molecule type" value="Genomic_DNA"/>
</dbReference>
<accession>A0A2S5DRP8</accession>
<feature type="compositionally biased region" description="Pro residues" evidence="2">
    <location>
        <begin position="31"/>
        <end position="40"/>
    </location>
</feature>
<dbReference type="PANTHER" id="PTHR33308">
    <property type="entry name" value="PEPTIDOGLYCAN HYDROLASE FLGJ"/>
    <property type="match status" value="1"/>
</dbReference>
<dbReference type="SMART" id="SM00047">
    <property type="entry name" value="LYZ2"/>
    <property type="match status" value="1"/>
</dbReference>